<comment type="caution">
    <text evidence="6">The sequence shown here is derived from an EMBL/GenBank/DDBJ whole genome shotgun (WGS) entry which is preliminary data.</text>
</comment>
<reference evidence="6 7" key="1">
    <citation type="submission" date="2022-04" db="EMBL/GenBank/DDBJ databases">
        <title>Positive selection, recombination, and allopatry shape intraspecific diversity of widespread and dominant cyanobacteria.</title>
        <authorList>
            <person name="Wei J."/>
            <person name="Shu W."/>
            <person name="Hu C."/>
        </authorList>
    </citation>
    <scope>NUCLEOTIDE SEQUENCE [LARGE SCALE GENOMIC DNA]</scope>
    <source>
        <strain evidence="6 7">GB2-A5</strain>
    </source>
</reference>
<dbReference type="PIRSF" id="PIRSF015921">
    <property type="entry name" value="FA_sphinglp_des"/>
    <property type="match status" value="1"/>
</dbReference>
<evidence type="ECO:0000313" key="6">
    <source>
        <dbReference type="EMBL" id="MEP0866643.1"/>
    </source>
</evidence>
<dbReference type="InterPro" id="IPR012171">
    <property type="entry name" value="Fatty_acid_desaturase"/>
</dbReference>
<name>A0ABV0JT63_9CYAN</name>
<keyword evidence="4" id="KW-1133">Transmembrane helix</keyword>
<proteinExistence type="inferred from homology"/>
<evidence type="ECO:0000313" key="7">
    <source>
        <dbReference type="Proteomes" id="UP001442494"/>
    </source>
</evidence>
<protein>
    <submittedName>
        <fullName evidence="6">Acyl-CoA desaturase</fullName>
    </submittedName>
</protein>
<keyword evidence="4" id="KW-0472">Membrane</keyword>
<gene>
    <name evidence="6" type="ORF">NDI37_19490</name>
</gene>
<dbReference type="Proteomes" id="UP001442494">
    <property type="component" value="Unassembled WGS sequence"/>
</dbReference>
<comment type="similarity">
    <text evidence="2">Belongs to the fatty acid desaturase type 2 family.</text>
</comment>
<feature type="transmembrane region" description="Helical" evidence="4">
    <location>
        <begin position="201"/>
        <end position="224"/>
    </location>
</feature>
<evidence type="ECO:0000256" key="4">
    <source>
        <dbReference type="SAM" id="Phobius"/>
    </source>
</evidence>
<evidence type="ECO:0000256" key="1">
    <source>
        <dbReference type="ARBA" id="ARBA00001954"/>
    </source>
</evidence>
<feature type="transmembrane region" description="Helical" evidence="4">
    <location>
        <begin position="64"/>
        <end position="86"/>
    </location>
</feature>
<dbReference type="PANTHER" id="PTHR19353">
    <property type="entry name" value="FATTY ACID DESATURASE 2"/>
    <property type="match status" value="1"/>
</dbReference>
<feature type="transmembrane region" description="Helical" evidence="4">
    <location>
        <begin position="161"/>
        <end position="180"/>
    </location>
</feature>
<dbReference type="CDD" id="cd03506">
    <property type="entry name" value="Delta6-FADS-like"/>
    <property type="match status" value="1"/>
</dbReference>
<keyword evidence="4" id="KW-0812">Transmembrane</keyword>
<feature type="domain" description="Fatty acid desaturase" evidence="5">
    <location>
        <begin position="63"/>
        <end position="334"/>
    </location>
</feature>
<dbReference type="EMBL" id="JAMPKK010000048">
    <property type="protein sequence ID" value="MEP0866643.1"/>
    <property type="molecule type" value="Genomic_DNA"/>
</dbReference>
<sequence length="367" mass="41901">MQSKVTFSKAVGFRKELNRRVEAYFESESIKQRDNFAMYLKGVICLTWMISTWAFIIFVPSDSWIKLLGCVVLGISMAAIAFNIGHDANHGGYSNNQNVNKILSLATDLLGVSSYLWRYRHNVLHHTYTNIVDHDVDIDGEGLVRMSPEQEYRWFHRFQQFYIWILYGFVPLHGFIYDFYVLLIKRNYINHGIPTPKKSDLITFFSFKAFWVAYVIGVPLMLGYSPLEVILGVVTTYMTVGAIMGFVFILAHVVDTADFLTPSPETGRIDDEWAVCQVRTTVDFAPKNQVLNWYLGGLNFQVVHHLFPHICHIHYPKLAGIVEEVCGEFGIEYKVHETLGEAIASNYRWLKAMGTPPKMAEATSGVS</sequence>
<evidence type="ECO:0000259" key="5">
    <source>
        <dbReference type="Pfam" id="PF00487"/>
    </source>
</evidence>
<organism evidence="6 7">
    <name type="scientific">Funiculus sociatus GB2-A5</name>
    <dbReference type="NCBI Taxonomy" id="2933946"/>
    <lineage>
        <taxon>Bacteria</taxon>
        <taxon>Bacillati</taxon>
        <taxon>Cyanobacteriota</taxon>
        <taxon>Cyanophyceae</taxon>
        <taxon>Coleofasciculales</taxon>
        <taxon>Coleofasciculaceae</taxon>
        <taxon>Funiculus</taxon>
    </lineage>
</organism>
<dbReference type="InterPro" id="IPR005804">
    <property type="entry name" value="FA_desaturase_dom"/>
</dbReference>
<comment type="cofactor">
    <cofactor evidence="1">
        <name>Fe(2+)</name>
        <dbReference type="ChEBI" id="CHEBI:29033"/>
    </cofactor>
</comment>
<feature type="transmembrane region" description="Helical" evidence="4">
    <location>
        <begin position="230"/>
        <end position="254"/>
    </location>
</feature>
<evidence type="ECO:0000256" key="3">
    <source>
        <dbReference type="ARBA" id="ARBA00023004"/>
    </source>
</evidence>
<dbReference type="Pfam" id="PF00487">
    <property type="entry name" value="FA_desaturase"/>
    <property type="match status" value="1"/>
</dbReference>
<evidence type="ECO:0000256" key="2">
    <source>
        <dbReference type="ARBA" id="ARBA00008749"/>
    </source>
</evidence>
<feature type="transmembrane region" description="Helical" evidence="4">
    <location>
        <begin position="38"/>
        <end position="58"/>
    </location>
</feature>
<keyword evidence="3" id="KW-0408">Iron</keyword>
<dbReference type="RefSeq" id="WP_190422923.1">
    <property type="nucleotide sequence ID" value="NZ_JAMPKK010000048.1"/>
</dbReference>
<keyword evidence="7" id="KW-1185">Reference proteome</keyword>
<dbReference type="PANTHER" id="PTHR19353:SF19">
    <property type="entry name" value="DELTA(5) FATTY ACID DESATURASE C-RELATED"/>
    <property type="match status" value="1"/>
</dbReference>
<accession>A0ABV0JT63</accession>